<accession>A0A5C3LH16</accession>
<reference evidence="1 2" key="1">
    <citation type="journal article" date="2019" name="Nat. Ecol. Evol.">
        <title>Megaphylogeny resolves global patterns of mushroom evolution.</title>
        <authorList>
            <person name="Varga T."/>
            <person name="Krizsan K."/>
            <person name="Foldi C."/>
            <person name="Dima B."/>
            <person name="Sanchez-Garcia M."/>
            <person name="Sanchez-Ramirez S."/>
            <person name="Szollosi G.J."/>
            <person name="Szarkandi J.G."/>
            <person name="Papp V."/>
            <person name="Albert L."/>
            <person name="Andreopoulos W."/>
            <person name="Angelini C."/>
            <person name="Antonin V."/>
            <person name="Barry K.W."/>
            <person name="Bougher N.L."/>
            <person name="Buchanan P."/>
            <person name="Buyck B."/>
            <person name="Bense V."/>
            <person name="Catcheside P."/>
            <person name="Chovatia M."/>
            <person name="Cooper J."/>
            <person name="Damon W."/>
            <person name="Desjardin D."/>
            <person name="Finy P."/>
            <person name="Geml J."/>
            <person name="Haridas S."/>
            <person name="Hughes K."/>
            <person name="Justo A."/>
            <person name="Karasinski D."/>
            <person name="Kautmanova I."/>
            <person name="Kiss B."/>
            <person name="Kocsube S."/>
            <person name="Kotiranta H."/>
            <person name="LaButti K.M."/>
            <person name="Lechner B.E."/>
            <person name="Liimatainen K."/>
            <person name="Lipzen A."/>
            <person name="Lukacs Z."/>
            <person name="Mihaltcheva S."/>
            <person name="Morgado L.N."/>
            <person name="Niskanen T."/>
            <person name="Noordeloos M.E."/>
            <person name="Ohm R.A."/>
            <person name="Ortiz-Santana B."/>
            <person name="Ovrebo C."/>
            <person name="Racz N."/>
            <person name="Riley R."/>
            <person name="Savchenko A."/>
            <person name="Shiryaev A."/>
            <person name="Soop K."/>
            <person name="Spirin V."/>
            <person name="Szebenyi C."/>
            <person name="Tomsovsky M."/>
            <person name="Tulloss R.E."/>
            <person name="Uehling J."/>
            <person name="Grigoriev I.V."/>
            <person name="Vagvolgyi C."/>
            <person name="Papp T."/>
            <person name="Martin F.M."/>
            <person name="Miettinen O."/>
            <person name="Hibbett D.S."/>
            <person name="Nagy L.G."/>
        </authorList>
    </citation>
    <scope>NUCLEOTIDE SEQUENCE [LARGE SCALE GENOMIC DNA]</scope>
    <source>
        <strain evidence="1 2">CBS 166.37</strain>
    </source>
</reference>
<keyword evidence="2" id="KW-1185">Reference proteome</keyword>
<dbReference type="AlphaFoldDB" id="A0A5C3LH16"/>
<dbReference type="EMBL" id="ML213692">
    <property type="protein sequence ID" value="TFK31992.1"/>
    <property type="molecule type" value="Genomic_DNA"/>
</dbReference>
<evidence type="ECO:0000313" key="2">
    <source>
        <dbReference type="Proteomes" id="UP000308652"/>
    </source>
</evidence>
<gene>
    <name evidence="1" type="ORF">BDQ12DRAFT_66185</name>
</gene>
<organism evidence="1 2">
    <name type="scientific">Crucibulum laeve</name>
    <dbReference type="NCBI Taxonomy" id="68775"/>
    <lineage>
        <taxon>Eukaryota</taxon>
        <taxon>Fungi</taxon>
        <taxon>Dikarya</taxon>
        <taxon>Basidiomycota</taxon>
        <taxon>Agaricomycotina</taxon>
        <taxon>Agaricomycetes</taxon>
        <taxon>Agaricomycetidae</taxon>
        <taxon>Agaricales</taxon>
        <taxon>Agaricineae</taxon>
        <taxon>Nidulariaceae</taxon>
        <taxon>Crucibulum</taxon>
    </lineage>
</organism>
<name>A0A5C3LH16_9AGAR</name>
<proteinExistence type="predicted"/>
<dbReference type="Proteomes" id="UP000308652">
    <property type="component" value="Unassembled WGS sequence"/>
</dbReference>
<sequence>MKSNRQQNRLHGSAHSCGVFSFRCALPHLRDARSLVLFQMLLISLFKSKQEPAFLVYDIKVDKAIYNHGSDKRAYLFCFPVASLLFNLCHRFFESIPYVDLTYHTPKPNTTLQRTLTTDGNQYMLYPRKYYIFLLASTFPLHDKPSSLLL</sequence>
<evidence type="ECO:0000313" key="1">
    <source>
        <dbReference type="EMBL" id="TFK31992.1"/>
    </source>
</evidence>
<protein>
    <submittedName>
        <fullName evidence="1">Uncharacterized protein</fullName>
    </submittedName>
</protein>